<feature type="signal peptide" evidence="5">
    <location>
        <begin position="1"/>
        <end position="21"/>
    </location>
</feature>
<sequence>MNKLPVLLFIASGCVSGFASAQSGKELFGTYCSGCHGANAEGIEGLAPSLHNPQLWSKLGDKRNQYIAGVVTSGLSGKLVSLDKTYQGFAMPPQSFISSQDLVQITHYVLEDVNQQQGGPDQALIDEYKKKPFTHSELHQLRKGG</sequence>
<dbReference type="EMBL" id="JBHMEP010000004">
    <property type="protein sequence ID" value="MFB9136165.1"/>
    <property type="molecule type" value="Genomic_DNA"/>
</dbReference>
<keyword evidence="1 4" id="KW-0349">Heme</keyword>
<dbReference type="Proteomes" id="UP001589645">
    <property type="component" value="Unassembled WGS sequence"/>
</dbReference>
<dbReference type="PROSITE" id="PS51007">
    <property type="entry name" value="CYTC"/>
    <property type="match status" value="1"/>
</dbReference>
<dbReference type="Pfam" id="PF00034">
    <property type="entry name" value="Cytochrom_C"/>
    <property type="match status" value="1"/>
</dbReference>
<dbReference type="RefSeq" id="WP_390194147.1">
    <property type="nucleotide sequence ID" value="NZ_JBHMEP010000004.1"/>
</dbReference>
<evidence type="ECO:0000313" key="8">
    <source>
        <dbReference type="Proteomes" id="UP001589645"/>
    </source>
</evidence>
<proteinExistence type="predicted"/>
<gene>
    <name evidence="7" type="ORF">ACFFUV_14425</name>
</gene>
<organism evidence="7 8">
    <name type="scientific">Vibrio olivae</name>
    <dbReference type="NCBI Taxonomy" id="1243002"/>
    <lineage>
        <taxon>Bacteria</taxon>
        <taxon>Pseudomonadati</taxon>
        <taxon>Pseudomonadota</taxon>
        <taxon>Gammaproteobacteria</taxon>
        <taxon>Vibrionales</taxon>
        <taxon>Vibrionaceae</taxon>
        <taxon>Vibrio</taxon>
    </lineage>
</organism>
<dbReference type="InterPro" id="IPR009056">
    <property type="entry name" value="Cyt_c-like_dom"/>
</dbReference>
<evidence type="ECO:0000313" key="7">
    <source>
        <dbReference type="EMBL" id="MFB9136165.1"/>
    </source>
</evidence>
<dbReference type="InterPro" id="IPR036909">
    <property type="entry name" value="Cyt_c-like_dom_sf"/>
</dbReference>
<feature type="domain" description="Cytochrome c" evidence="6">
    <location>
        <begin position="19"/>
        <end position="113"/>
    </location>
</feature>
<accession>A0ABV5HQB6</accession>
<feature type="chain" id="PRO_5046555026" evidence="5">
    <location>
        <begin position="22"/>
        <end position="145"/>
    </location>
</feature>
<evidence type="ECO:0000256" key="2">
    <source>
        <dbReference type="ARBA" id="ARBA00022723"/>
    </source>
</evidence>
<reference evidence="7 8" key="1">
    <citation type="submission" date="2024-09" db="EMBL/GenBank/DDBJ databases">
        <authorList>
            <person name="Sun Q."/>
            <person name="Mori K."/>
        </authorList>
    </citation>
    <scope>NUCLEOTIDE SEQUENCE [LARGE SCALE GENOMIC DNA]</scope>
    <source>
        <strain evidence="7 8">CECT 8064</strain>
    </source>
</reference>
<keyword evidence="3 4" id="KW-0408">Iron</keyword>
<protein>
    <submittedName>
        <fullName evidence="7">C-type cytochrome</fullName>
    </submittedName>
</protein>
<evidence type="ECO:0000256" key="1">
    <source>
        <dbReference type="ARBA" id="ARBA00022617"/>
    </source>
</evidence>
<keyword evidence="8" id="KW-1185">Reference proteome</keyword>
<name>A0ABV5HQB6_9VIBR</name>
<dbReference type="Gene3D" id="1.10.760.10">
    <property type="entry name" value="Cytochrome c-like domain"/>
    <property type="match status" value="1"/>
</dbReference>
<evidence type="ECO:0000259" key="6">
    <source>
        <dbReference type="PROSITE" id="PS51007"/>
    </source>
</evidence>
<comment type="caution">
    <text evidence="7">The sequence shown here is derived from an EMBL/GenBank/DDBJ whole genome shotgun (WGS) entry which is preliminary data.</text>
</comment>
<evidence type="ECO:0000256" key="5">
    <source>
        <dbReference type="SAM" id="SignalP"/>
    </source>
</evidence>
<evidence type="ECO:0000256" key="3">
    <source>
        <dbReference type="ARBA" id="ARBA00023004"/>
    </source>
</evidence>
<keyword evidence="2 4" id="KW-0479">Metal-binding</keyword>
<dbReference type="SUPFAM" id="SSF46626">
    <property type="entry name" value="Cytochrome c"/>
    <property type="match status" value="1"/>
</dbReference>
<keyword evidence="5" id="KW-0732">Signal</keyword>
<evidence type="ECO:0000256" key="4">
    <source>
        <dbReference type="PROSITE-ProRule" id="PRU00433"/>
    </source>
</evidence>